<comment type="caution">
    <text evidence="2">The sequence shown here is derived from an EMBL/GenBank/DDBJ whole genome shotgun (WGS) entry which is preliminary data.</text>
</comment>
<proteinExistence type="predicted"/>
<evidence type="ECO:0000313" key="2">
    <source>
        <dbReference type="EMBL" id="MEC0230380.1"/>
    </source>
</evidence>
<feature type="region of interest" description="Disordered" evidence="1">
    <location>
        <begin position="1"/>
        <end position="45"/>
    </location>
</feature>
<accession>A0ABU6G9V6</accession>
<name>A0ABU6G9V6_9BACL</name>
<feature type="compositionally biased region" description="Basic and acidic residues" evidence="1">
    <location>
        <begin position="8"/>
        <end position="20"/>
    </location>
</feature>
<dbReference type="EMBL" id="JARLKY010000067">
    <property type="protein sequence ID" value="MEC0230380.1"/>
    <property type="molecule type" value="Genomic_DNA"/>
</dbReference>
<protein>
    <submittedName>
        <fullName evidence="2">Uncharacterized protein</fullName>
    </submittedName>
</protein>
<evidence type="ECO:0000313" key="3">
    <source>
        <dbReference type="Proteomes" id="UP001338137"/>
    </source>
</evidence>
<organism evidence="2 3">
    <name type="scientific">Paenibacillus alba</name>
    <dbReference type="NCBI Taxonomy" id="1197127"/>
    <lineage>
        <taxon>Bacteria</taxon>
        <taxon>Bacillati</taxon>
        <taxon>Bacillota</taxon>
        <taxon>Bacilli</taxon>
        <taxon>Bacillales</taxon>
        <taxon>Paenibacillaceae</taxon>
        <taxon>Paenibacillus</taxon>
    </lineage>
</organism>
<dbReference type="RefSeq" id="WP_326074421.1">
    <property type="nucleotide sequence ID" value="NZ_JARLKY010000067.1"/>
</dbReference>
<dbReference type="Proteomes" id="UP001338137">
    <property type="component" value="Unassembled WGS sequence"/>
</dbReference>
<evidence type="ECO:0000256" key="1">
    <source>
        <dbReference type="SAM" id="MobiDB-lite"/>
    </source>
</evidence>
<sequence>MYGHARVGKGETRHEIRGMEFEGQDEAGQAENAGHAGRAEHGSGF</sequence>
<reference evidence="2 3" key="1">
    <citation type="submission" date="2023-03" db="EMBL/GenBank/DDBJ databases">
        <title>Bacillus Genome Sequencing.</title>
        <authorList>
            <person name="Dunlap C."/>
        </authorList>
    </citation>
    <scope>NUCLEOTIDE SEQUENCE [LARGE SCALE GENOMIC DNA]</scope>
    <source>
        <strain evidence="2 3">BD-533</strain>
    </source>
</reference>
<gene>
    <name evidence="2" type="ORF">P4I72_24920</name>
</gene>
<keyword evidence="3" id="KW-1185">Reference proteome</keyword>